<dbReference type="PANTHER" id="PTHR11895">
    <property type="entry name" value="TRANSAMIDASE"/>
    <property type="match status" value="1"/>
</dbReference>
<dbReference type="Pfam" id="PF01425">
    <property type="entry name" value="Amidase"/>
    <property type="match status" value="1"/>
</dbReference>
<evidence type="ECO:0000313" key="4">
    <source>
        <dbReference type="Proteomes" id="UP000325134"/>
    </source>
</evidence>
<feature type="domain" description="Amidase" evidence="2">
    <location>
        <begin position="27"/>
        <end position="451"/>
    </location>
</feature>
<dbReference type="EMBL" id="FQVK01000026">
    <property type="protein sequence ID" value="SHF30428.1"/>
    <property type="molecule type" value="Genomic_DNA"/>
</dbReference>
<dbReference type="SUPFAM" id="SSF75304">
    <property type="entry name" value="Amidase signature (AS) enzymes"/>
    <property type="match status" value="1"/>
</dbReference>
<dbReference type="InterPro" id="IPR000120">
    <property type="entry name" value="Amidase"/>
</dbReference>
<dbReference type="Proteomes" id="UP000325134">
    <property type="component" value="Unassembled WGS sequence"/>
</dbReference>
<dbReference type="OrthoDB" id="9777859at2"/>
<name>A0A1M5AJH4_9RHOB</name>
<dbReference type="AlphaFoldDB" id="A0A1M5AJH4"/>
<dbReference type="NCBIfam" id="NF005687">
    <property type="entry name" value="PRK07487.1"/>
    <property type="match status" value="1"/>
</dbReference>
<sequence length="482" mass="51730">MATDDIWRLSATELAERTRSGDLSATEAVQSAIDRMHALNPALNAVVEDLSTQAQERARALDAQRARGEPTGPLHGVPVTIKVNVDQKGHATTNGVAALKDVIAPDDAPVVSNLLKAGAVVIGRTNTPEFSFRADTDNPLYGRTHNPWGRHISAGGSSGGAGVAVMTGMGALAHGNDIGGSLRFPAAAVGAVTVKPGLGRVPAWNPSQKAERGLLAQLMSVQGLITRSAADLHLAMPSLITPDPRDPFHVPLPWRMADPDPQPRVAFTKNTFGYDLHPEVDKALDTARVALVDAGYVVDEIDPPNVFGCGRLGYRALMGEVLTLMKGDVEAAGSETIQRIFATYFQEFPPITGPDLVRALAQRSHHAREWSLFLEDYPLVLSPFLPQPFFRPDRDTEGPGGVHEVLGCAVYSYAMNFLGLPAACVPARLAELPNGPQPVNVQITARRWREDLAVDAAAAIEARVDRMCETLWRRMDPAEQAG</sequence>
<dbReference type="RefSeq" id="WP_149777032.1">
    <property type="nucleotide sequence ID" value="NZ_FQVK01000026.1"/>
</dbReference>
<gene>
    <name evidence="3" type="ORF">SAMN05444279_12639</name>
</gene>
<evidence type="ECO:0000256" key="1">
    <source>
        <dbReference type="ARBA" id="ARBA00009199"/>
    </source>
</evidence>
<accession>A0A1M5AJH4</accession>
<comment type="similarity">
    <text evidence="1">Belongs to the amidase family.</text>
</comment>
<dbReference type="Gene3D" id="3.90.1300.10">
    <property type="entry name" value="Amidase signature (AS) domain"/>
    <property type="match status" value="1"/>
</dbReference>
<organism evidence="3 4">
    <name type="scientific">Ruegeria intermedia</name>
    <dbReference type="NCBI Taxonomy" id="996115"/>
    <lineage>
        <taxon>Bacteria</taxon>
        <taxon>Pseudomonadati</taxon>
        <taxon>Pseudomonadota</taxon>
        <taxon>Alphaproteobacteria</taxon>
        <taxon>Rhodobacterales</taxon>
        <taxon>Roseobacteraceae</taxon>
        <taxon>Ruegeria</taxon>
    </lineage>
</organism>
<dbReference type="InterPro" id="IPR036928">
    <property type="entry name" value="AS_sf"/>
</dbReference>
<protein>
    <submittedName>
        <fullName evidence="3">Amidase</fullName>
    </submittedName>
</protein>
<evidence type="ECO:0000259" key="2">
    <source>
        <dbReference type="Pfam" id="PF01425"/>
    </source>
</evidence>
<reference evidence="3 4" key="1">
    <citation type="submission" date="2016-11" db="EMBL/GenBank/DDBJ databases">
        <authorList>
            <person name="Varghese N."/>
            <person name="Submissions S."/>
        </authorList>
    </citation>
    <scope>NUCLEOTIDE SEQUENCE [LARGE SCALE GENOMIC DNA]</scope>
    <source>
        <strain evidence="3 4">DSM 29341</strain>
    </source>
</reference>
<keyword evidence="4" id="KW-1185">Reference proteome</keyword>
<proteinExistence type="inferred from homology"/>
<dbReference type="GO" id="GO:0003824">
    <property type="term" value="F:catalytic activity"/>
    <property type="evidence" value="ECO:0007669"/>
    <property type="project" value="InterPro"/>
</dbReference>
<evidence type="ECO:0000313" key="3">
    <source>
        <dbReference type="EMBL" id="SHF30428.1"/>
    </source>
</evidence>
<dbReference type="InterPro" id="IPR023631">
    <property type="entry name" value="Amidase_dom"/>
</dbReference>
<dbReference type="PANTHER" id="PTHR11895:SF7">
    <property type="entry name" value="GLUTAMYL-TRNA(GLN) AMIDOTRANSFERASE SUBUNIT A, MITOCHONDRIAL"/>
    <property type="match status" value="1"/>
</dbReference>